<keyword evidence="4" id="KW-0408">Iron</keyword>
<dbReference type="Gene3D" id="3.20.20.70">
    <property type="entry name" value="Aldolase class I"/>
    <property type="match status" value="1"/>
</dbReference>
<name>A0ABR8YVY2_9CLOT</name>
<dbReference type="PANTHER" id="PTHR43273:SF8">
    <property type="entry name" value="RADICAL SAM DOMAIN PROTEIN"/>
    <property type="match status" value="1"/>
</dbReference>
<dbReference type="InterPro" id="IPR013785">
    <property type="entry name" value="Aldolase_TIM"/>
</dbReference>
<dbReference type="Pfam" id="PF04055">
    <property type="entry name" value="Radical_SAM"/>
    <property type="match status" value="1"/>
</dbReference>
<organism evidence="7 8">
    <name type="scientific">Clostridium faecium</name>
    <dbReference type="NCBI Taxonomy" id="2762223"/>
    <lineage>
        <taxon>Bacteria</taxon>
        <taxon>Bacillati</taxon>
        <taxon>Bacillota</taxon>
        <taxon>Clostridia</taxon>
        <taxon>Eubacteriales</taxon>
        <taxon>Clostridiaceae</taxon>
        <taxon>Clostridium</taxon>
    </lineage>
</organism>
<sequence>MKSDLALKICQYIEDNYIEVEEISFFGGEPLLNIDVIEIICKYFSCKDIKFSMVTNLTLLDEKVINLINKYNIMITGSLDGPKDINYANRLTLDGEGTFDIISDNIKKLKIKNPKALKMIEATYTNQSYKKYSKRQLANFFYENYKVSNIMFGDVITDNKEIELPHKYIEYNMETLDEDINFLYECLINNKISFLDKCAVPLLILFTKKSSDNFCNAGIKTILIDDVGDIWPCQGYINREEYKMGNILYHNENNDFYYTQQKLKNIKKSNIEYCNECIANYWCDKCIAYTSLTDDKQKEYYDRYKCNYNKILTERVLDKLSNYIKSGDLILINKNLKKLIEVV</sequence>
<feature type="domain" description="Radical SAM core" evidence="6">
    <location>
        <begin position="18"/>
        <end position="110"/>
    </location>
</feature>
<keyword evidence="2" id="KW-0949">S-adenosyl-L-methionine</keyword>
<dbReference type="PANTHER" id="PTHR43273">
    <property type="entry name" value="ANAEROBIC SULFATASE-MATURATING ENZYME HOMOLOG ASLB-RELATED"/>
    <property type="match status" value="1"/>
</dbReference>
<dbReference type="NCBIfam" id="TIGR04085">
    <property type="entry name" value="rSAM_more_4Fe4S"/>
    <property type="match status" value="1"/>
</dbReference>
<evidence type="ECO:0000256" key="4">
    <source>
        <dbReference type="ARBA" id="ARBA00023004"/>
    </source>
</evidence>
<keyword evidence="8" id="KW-1185">Reference proteome</keyword>
<keyword evidence="3" id="KW-0479">Metal-binding</keyword>
<dbReference type="InterPro" id="IPR058240">
    <property type="entry name" value="rSAM_sf"/>
</dbReference>
<evidence type="ECO:0000313" key="7">
    <source>
        <dbReference type="EMBL" id="MBD8048433.1"/>
    </source>
</evidence>
<dbReference type="InterPro" id="IPR023885">
    <property type="entry name" value="4Fe4S-binding_SPASM_dom"/>
</dbReference>
<evidence type="ECO:0000259" key="6">
    <source>
        <dbReference type="Pfam" id="PF04055"/>
    </source>
</evidence>
<evidence type="ECO:0000256" key="5">
    <source>
        <dbReference type="ARBA" id="ARBA00023014"/>
    </source>
</evidence>
<evidence type="ECO:0000313" key="8">
    <source>
        <dbReference type="Proteomes" id="UP000627166"/>
    </source>
</evidence>
<evidence type="ECO:0000256" key="2">
    <source>
        <dbReference type="ARBA" id="ARBA00022691"/>
    </source>
</evidence>
<evidence type="ECO:0000256" key="3">
    <source>
        <dbReference type="ARBA" id="ARBA00022723"/>
    </source>
</evidence>
<dbReference type="Proteomes" id="UP000627166">
    <property type="component" value="Unassembled WGS sequence"/>
</dbReference>
<reference evidence="7 8" key="1">
    <citation type="submission" date="2020-08" db="EMBL/GenBank/DDBJ databases">
        <title>A Genomic Blueprint of the Chicken Gut Microbiome.</title>
        <authorList>
            <person name="Gilroy R."/>
            <person name="Ravi A."/>
            <person name="Getino M."/>
            <person name="Pursley I."/>
            <person name="Horton D.L."/>
            <person name="Alikhan N.-F."/>
            <person name="Baker D."/>
            <person name="Gharbi K."/>
            <person name="Hall N."/>
            <person name="Watson M."/>
            <person name="Adriaenssens E.M."/>
            <person name="Foster-Nyarko E."/>
            <person name="Jarju S."/>
            <person name="Secka A."/>
            <person name="Antonio M."/>
            <person name="Oren A."/>
            <person name="Chaudhuri R."/>
            <person name="La Ragione R.M."/>
            <person name="Hildebrand F."/>
            <person name="Pallen M.J."/>
        </authorList>
    </citation>
    <scope>NUCLEOTIDE SEQUENCE [LARGE SCALE GENOMIC DNA]</scope>
    <source>
        <strain evidence="7 8">N37</strain>
    </source>
</reference>
<dbReference type="InterPro" id="IPR007197">
    <property type="entry name" value="rSAM"/>
</dbReference>
<gene>
    <name evidence="7" type="ORF">H9637_15550</name>
</gene>
<accession>A0ABR8YVY2</accession>
<evidence type="ECO:0000256" key="1">
    <source>
        <dbReference type="ARBA" id="ARBA00001966"/>
    </source>
</evidence>
<comment type="caution">
    <text evidence="7">The sequence shown here is derived from an EMBL/GenBank/DDBJ whole genome shotgun (WGS) entry which is preliminary data.</text>
</comment>
<dbReference type="EMBL" id="JACSQB010000140">
    <property type="protein sequence ID" value="MBD8048433.1"/>
    <property type="molecule type" value="Genomic_DNA"/>
</dbReference>
<dbReference type="InterPro" id="IPR023867">
    <property type="entry name" value="Sulphatase_maturase_rSAM"/>
</dbReference>
<proteinExistence type="predicted"/>
<comment type="cofactor">
    <cofactor evidence="1">
        <name>[4Fe-4S] cluster</name>
        <dbReference type="ChEBI" id="CHEBI:49883"/>
    </cofactor>
</comment>
<dbReference type="SUPFAM" id="SSF102114">
    <property type="entry name" value="Radical SAM enzymes"/>
    <property type="match status" value="1"/>
</dbReference>
<keyword evidence="5" id="KW-0411">Iron-sulfur</keyword>
<protein>
    <submittedName>
        <fullName evidence="7">Radical SAM protein</fullName>
    </submittedName>
</protein>